<name>A0A7H0LHK8_9SPHN</name>
<dbReference type="KEGG" id="spap:H3Z74_21190"/>
<protein>
    <submittedName>
        <fullName evidence="2">Type II toxin-antitoxin system RelE/ParE family toxin</fullName>
    </submittedName>
</protein>
<dbReference type="Gene3D" id="3.30.2310.20">
    <property type="entry name" value="RelE-like"/>
    <property type="match status" value="1"/>
</dbReference>
<keyword evidence="1" id="KW-1277">Toxin-antitoxin system</keyword>
<keyword evidence="3" id="KW-1185">Reference proteome</keyword>
<evidence type="ECO:0000313" key="2">
    <source>
        <dbReference type="EMBL" id="QNQ09161.1"/>
    </source>
</evidence>
<reference evidence="2 3" key="1">
    <citation type="submission" date="2020-09" db="EMBL/GenBank/DDBJ databases">
        <title>Sphingomonas sp., a new species isolated from pork steak.</title>
        <authorList>
            <person name="Heidler von Heilborn D."/>
        </authorList>
    </citation>
    <scope>NUCLEOTIDE SEQUENCE [LARGE SCALE GENOMIC DNA]</scope>
    <source>
        <strain evidence="3">S8-3T</strain>
    </source>
</reference>
<dbReference type="InterPro" id="IPR035093">
    <property type="entry name" value="RelE/ParE_toxin_dom_sf"/>
</dbReference>
<dbReference type="InterPro" id="IPR007712">
    <property type="entry name" value="RelE/ParE_toxin"/>
</dbReference>
<dbReference type="Proteomes" id="UP000516148">
    <property type="component" value="Chromosome"/>
</dbReference>
<organism evidence="2 3">
    <name type="scientific">Sphingomonas alpina</name>
    <dbReference type="NCBI Taxonomy" id="653931"/>
    <lineage>
        <taxon>Bacteria</taxon>
        <taxon>Pseudomonadati</taxon>
        <taxon>Pseudomonadota</taxon>
        <taxon>Alphaproteobacteria</taxon>
        <taxon>Sphingomonadales</taxon>
        <taxon>Sphingomonadaceae</taxon>
        <taxon>Sphingomonas</taxon>
    </lineage>
</organism>
<sequence length="168" mass="19048">MKRLEMSKQALADLADILDYGVVAFGERAAEAYLLGFHAIFELILTHPLAGAVHSVVRPPIRSLSRDSHRISMICLPIASSCNASYIKRWMWSSDFRKGSDQAALSAERLVAFFQYQAADPRNPTTRVSHHLCRATHHRYPPNIAFLSMTRTYVLRRPLKVPLLYLDP</sequence>
<evidence type="ECO:0000256" key="1">
    <source>
        <dbReference type="ARBA" id="ARBA00022649"/>
    </source>
</evidence>
<evidence type="ECO:0000313" key="3">
    <source>
        <dbReference type="Proteomes" id="UP000516148"/>
    </source>
</evidence>
<accession>A0A7H0LHK8</accession>
<gene>
    <name evidence="2" type="ORF">H3Z74_21190</name>
</gene>
<dbReference type="EMBL" id="CP061038">
    <property type="protein sequence ID" value="QNQ09161.1"/>
    <property type="molecule type" value="Genomic_DNA"/>
</dbReference>
<proteinExistence type="predicted"/>
<dbReference type="AlphaFoldDB" id="A0A7H0LHK8"/>
<dbReference type="Pfam" id="PF05016">
    <property type="entry name" value="ParE_toxin"/>
    <property type="match status" value="1"/>
</dbReference>